<feature type="coiled-coil region" evidence="1">
    <location>
        <begin position="361"/>
        <end position="388"/>
    </location>
</feature>
<proteinExistence type="predicted"/>
<evidence type="ECO:0000256" key="1">
    <source>
        <dbReference type="SAM" id="Coils"/>
    </source>
</evidence>
<dbReference type="PANTHER" id="PTHR11439">
    <property type="entry name" value="GAG-POL-RELATED RETROTRANSPOSON"/>
    <property type="match status" value="1"/>
</dbReference>
<feature type="region of interest" description="Disordered" evidence="2">
    <location>
        <begin position="398"/>
        <end position="458"/>
    </location>
</feature>
<reference evidence="4" key="1">
    <citation type="journal article" date="2019" name="Sci. Rep.">
        <title>Draft genome of Tanacetum cinerariifolium, the natural source of mosquito coil.</title>
        <authorList>
            <person name="Yamashiro T."/>
            <person name="Shiraishi A."/>
            <person name="Satake H."/>
            <person name="Nakayama K."/>
        </authorList>
    </citation>
    <scope>NUCLEOTIDE SEQUENCE</scope>
</reference>
<feature type="compositionally biased region" description="Basic and acidic residues" evidence="2">
    <location>
        <begin position="1242"/>
        <end position="1253"/>
    </location>
</feature>
<gene>
    <name evidence="4" type="ORF">Tci_122960</name>
</gene>
<feature type="compositionally biased region" description="Polar residues" evidence="2">
    <location>
        <begin position="795"/>
        <end position="823"/>
    </location>
</feature>
<sequence>ATQGSSPNPLIANFEKRNSHGTIEFYLQQVKNTNLKWRELPSAERHAYSERLTKLQEFFSTVYFDRGVDRTKLITEKCIWFRLCEVEKVLTLPEFTVLLGLYEEDELDYRLFAIHFTRLEVDDKLFNHEAFWQKIGQPTSTNLRISLIKESLMRIVHNIGWIFFHRAGSKRDSKRKTSGSRDRPPMLVTGRYAQWQSRFLRYIDIRPNRDALRKCILEGPYTPFIVIIPAVPATDNSPAVPEQTTVGTILNIDEIYSTVDACKTTHEMWEAIERLQQGESLNIQDVKTNLFWEFGKFTSHDGETMESYYIRFYKLMNEMIRNNLTVAAMKVNVQFLQQLQPEWSRFVTIVKQQHKLDEVSYHKLFDILKQYQNEVNELRAERITKNANPLALVATAQPHQDPYYQTSKSHKSYAPTSKTSLPNRSHATTRHNSKPITPPSESASEEDNDPEQAQKDKKMQKNLALVAKNQRTLTVVGARETVGGQVVQQSGIQCFNYKEFCYFAKERKKPKRVKDSTYHKEKMLCKQAEKGVQLQAEQSYWLADMDEEIDEQELEAHYSHMAKIQEVPTADLGIDSELLEHNDQNAVECDELDSDHFACVTKILNDVNARTKKHNVVSVSTRKLKHQANKSTATPRKIVASESTIQKSKSYYRMLYEKTRKAWKWWIEKQCPSGYKWVPKIKMKWVPKVRNENMQKRIVQLILFIVDSGWTKHMTGNLTLLCSFVEKYPGTVRFGNDQFAQILSYEDLVLGNITNNRVYYVEADTTAPSQQKLHLLFRPLYDEFFTAGSSCVNNSSSPIENSKQQDTPPTTNIQSSTEPTNPKNVHAEENNNNQPEDKFTNPFCIPVREVVESFSHKIDNSNMHTFNQPQDCKYQWTKDHPLTQVHENPSKPMQKRRQFATDPECFDRLQVCELIDKPFGKNVIKLKWLWKNKKDEDQTVILDFEESFSPVARLEAVWIFIAYVAHKSFLIYQMDMKIEFFNGLLKEVVYAAQPDGFINPDHPDKAKYALEILKKHGMEKGQSIGTPMATKPKLDAELGGTLVDQIDYRSKIRSLMYLTSSRSDIVQTDSGFELTAFLDADHARCVDTCKSTSRGMQFLGDKLVSWMSKKQDCTAMSSAKAKTKYQLADMFTKALPENRFQYLVRRIEHPSDTYIFTMKMEILLEPPSNKLLVGDSLNLPDHRYNIHTVKRSYRTRGKNEDVAASFQLKSNSLPHAHTQATKTYYKHQDSRIMKAQELTTKTSERRQSQEPRGLDSSWGDWNASLNEIERMDVWRDSMIMRNNYILEHFAPILHHLEDQSNFSYPAYEPPNASPYSYPYVPYPHPYTYYPNTDSQSFRGDHYGAHGDNYYAGSIVLSSGYEIGGSSAGFHRDDFDLIVHSEDYGK</sequence>
<evidence type="ECO:0000259" key="3">
    <source>
        <dbReference type="Pfam" id="PF07727"/>
    </source>
</evidence>
<protein>
    <recommendedName>
        <fullName evidence="3">Reverse transcriptase Ty1/copia-type domain-containing protein</fullName>
    </recommendedName>
</protein>
<feature type="domain" description="Reverse transcriptase Ty1/copia-type" evidence="3">
    <location>
        <begin position="912"/>
        <end position="1006"/>
    </location>
</feature>
<accession>A0A699GP21</accession>
<feature type="region of interest" description="Disordered" evidence="2">
    <location>
        <begin position="1237"/>
        <end position="1256"/>
    </location>
</feature>
<keyword evidence="1" id="KW-0175">Coiled coil</keyword>
<comment type="caution">
    <text evidence="4">The sequence shown here is derived from an EMBL/GenBank/DDBJ whole genome shotgun (WGS) entry which is preliminary data.</text>
</comment>
<dbReference type="Pfam" id="PF07727">
    <property type="entry name" value="RVT_2"/>
    <property type="match status" value="1"/>
</dbReference>
<organism evidence="4">
    <name type="scientific">Tanacetum cinerariifolium</name>
    <name type="common">Dalmatian daisy</name>
    <name type="synonym">Chrysanthemum cinerariifolium</name>
    <dbReference type="NCBI Taxonomy" id="118510"/>
    <lineage>
        <taxon>Eukaryota</taxon>
        <taxon>Viridiplantae</taxon>
        <taxon>Streptophyta</taxon>
        <taxon>Embryophyta</taxon>
        <taxon>Tracheophyta</taxon>
        <taxon>Spermatophyta</taxon>
        <taxon>Magnoliopsida</taxon>
        <taxon>eudicotyledons</taxon>
        <taxon>Gunneridae</taxon>
        <taxon>Pentapetalae</taxon>
        <taxon>asterids</taxon>
        <taxon>campanulids</taxon>
        <taxon>Asterales</taxon>
        <taxon>Asteraceae</taxon>
        <taxon>Asteroideae</taxon>
        <taxon>Anthemideae</taxon>
        <taxon>Anthemidinae</taxon>
        <taxon>Tanacetum</taxon>
    </lineage>
</organism>
<name>A0A699GP21_TANCI</name>
<feature type="region of interest" description="Disordered" evidence="2">
    <location>
        <begin position="795"/>
        <end position="840"/>
    </location>
</feature>
<dbReference type="EMBL" id="BKCJ010025627">
    <property type="protein sequence ID" value="GEV50983.1"/>
    <property type="molecule type" value="Genomic_DNA"/>
</dbReference>
<feature type="compositionally biased region" description="Basic and acidic residues" evidence="2">
    <location>
        <begin position="825"/>
        <end position="839"/>
    </location>
</feature>
<dbReference type="InterPro" id="IPR013103">
    <property type="entry name" value="RVT_2"/>
</dbReference>
<feature type="non-terminal residue" evidence="4">
    <location>
        <position position="1"/>
    </location>
</feature>
<evidence type="ECO:0000256" key="2">
    <source>
        <dbReference type="SAM" id="MobiDB-lite"/>
    </source>
</evidence>
<evidence type="ECO:0000313" key="4">
    <source>
        <dbReference type="EMBL" id="GEV50983.1"/>
    </source>
</evidence>
<feature type="compositionally biased region" description="Polar residues" evidence="2">
    <location>
        <begin position="414"/>
        <end position="426"/>
    </location>
</feature>
<dbReference type="PANTHER" id="PTHR11439:SF509">
    <property type="entry name" value="RNA-DIRECTED DNA POLYMERASE"/>
    <property type="match status" value="1"/>
</dbReference>